<evidence type="ECO:0000313" key="11">
    <source>
        <dbReference type="Proteomes" id="UP001634394"/>
    </source>
</evidence>
<keyword evidence="4" id="KW-0804">Transcription</keyword>
<feature type="region of interest" description="Disordered" evidence="8">
    <location>
        <begin position="605"/>
        <end position="647"/>
    </location>
</feature>
<evidence type="ECO:0000259" key="9">
    <source>
        <dbReference type="PROSITE" id="PS50014"/>
    </source>
</evidence>
<dbReference type="InterPro" id="IPR051831">
    <property type="entry name" value="Bromodomain_contain_prot"/>
</dbReference>
<feature type="compositionally biased region" description="Basic and acidic residues" evidence="8">
    <location>
        <begin position="13"/>
        <end position="29"/>
    </location>
</feature>
<evidence type="ECO:0000256" key="7">
    <source>
        <dbReference type="SAM" id="Coils"/>
    </source>
</evidence>
<dbReference type="SUPFAM" id="SSF47370">
    <property type="entry name" value="Bromodomain"/>
    <property type="match status" value="1"/>
</dbReference>
<evidence type="ECO:0000256" key="6">
    <source>
        <dbReference type="PROSITE-ProRule" id="PRU00035"/>
    </source>
</evidence>
<proteinExistence type="predicted"/>
<dbReference type="GO" id="GO:0005634">
    <property type="term" value="C:nucleus"/>
    <property type="evidence" value="ECO:0007669"/>
    <property type="project" value="UniProtKB-SubCell"/>
</dbReference>
<dbReference type="EMBL" id="JBJQND010000012">
    <property type="protein sequence ID" value="KAL3859261.1"/>
    <property type="molecule type" value="Genomic_DNA"/>
</dbReference>
<accession>A0ABD3VDZ2</accession>
<feature type="compositionally biased region" description="Acidic residues" evidence="8">
    <location>
        <begin position="96"/>
        <end position="107"/>
    </location>
</feature>
<keyword evidence="3 6" id="KW-0103">Bromodomain</keyword>
<evidence type="ECO:0000313" key="10">
    <source>
        <dbReference type="EMBL" id="KAL3859261.1"/>
    </source>
</evidence>
<dbReference type="Gene3D" id="1.20.920.10">
    <property type="entry name" value="Bromodomain-like"/>
    <property type="match status" value="1"/>
</dbReference>
<keyword evidence="5" id="KW-0539">Nucleus</keyword>
<feature type="compositionally biased region" description="Low complexity" evidence="8">
    <location>
        <begin position="611"/>
        <end position="629"/>
    </location>
</feature>
<keyword evidence="11" id="KW-1185">Reference proteome</keyword>
<dbReference type="InterPro" id="IPR021900">
    <property type="entry name" value="DUF3512"/>
</dbReference>
<gene>
    <name evidence="10" type="ORF">ACJMK2_009488</name>
</gene>
<organism evidence="10 11">
    <name type="scientific">Sinanodonta woodiana</name>
    <name type="common">Chinese pond mussel</name>
    <name type="synonym">Anodonta woodiana</name>
    <dbReference type="NCBI Taxonomy" id="1069815"/>
    <lineage>
        <taxon>Eukaryota</taxon>
        <taxon>Metazoa</taxon>
        <taxon>Spiralia</taxon>
        <taxon>Lophotrochozoa</taxon>
        <taxon>Mollusca</taxon>
        <taxon>Bivalvia</taxon>
        <taxon>Autobranchia</taxon>
        <taxon>Heteroconchia</taxon>
        <taxon>Palaeoheterodonta</taxon>
        <taxon>Unionida</taxon>
        <taxon>Unionoidea</taxon>
        <taxon>Unionidae</taxon>
        <taxon>Unioninae</taxon>
        <taxon>Sinanodonta</taxon>
    </lineage>
</organism>
<dbReference type="PROSITE" id="PS50014">
    <property type="entry name" value="BROMODOMAIN_2"/>
    <property type="match status" value="1"/>
</dbReference>
<reference evidence="10 11" key="1">
    <citation type="submission" date="2024-11" db="EMBL/GenBank/DDBJ databases">
        <title>Chromosome-level genome assembly of the freshwater bivalve Anodonta woodiana.</title>
        <authorList>
            <person name="Chen X."/>
        </authorList>
    </citation>
    <scope>NUCLEOTIDE SEQUENCE [LARGE SCALE GENOMIC DNA]</scope>
    <source>
        <strain evidence="10">MN2024</strain>
        <tissue evidence="10">Gills</tissue>
    </source>
</reference>
<feature type="coiled-coil region" evidence="7">
    <location>
        <begin position="470"/>
        <end position="498"/>
    </location>
</feature>
<feature type="compositionally biased region" description="Basic residues" evidence="8">
    <location>
        <begin position="55"/>
        <end position="66"/>
    </location>
</feature>
<sequence length="647" mass="73672">MGKKHKKHHKSEKKAFDSYDDERPEKEPLKLVLKVGAPDPSPDPYRQSPAYEEKRHKHKKKKKKKSSDKDKERHKRDEEKRRKRDRDYLDDVSISQEDDAEEEEADEPSSKRALLDLDEDTTRDSEEIPHREHRSIAIKEDEHGILKQCLLYIQKNLQKKDVNGFFAYPVNDVIAPGYSSIIPHPMDFSTMLSKIENDEYRSVLEYKKDFVLMCNNAMTYNRPETIYYKEAKKLLHSGMKMLSKDKLLNMKKNLVFMGSITMEELGIDEPDDTNAVMEAIAEEERQIKQREKERKNLGRFEAIPDNMSAEEILAQAQAAAKDAADMLTLRKPQNVLSFLRRREDGTTSLTILNPENEGIVSETEKVVSLGSLVGKLTTGTGCITGFKEDKRNKVSAVNYLNYGPFSSHAPMYDTSFANVTKEESDLLYSTYGDESGVQYAKSVMKFVEDAGECAIKIVDNLLDIFTKGEHTKTMKILAQKEEELRKSEEQVIEKEEKRIQYIDSTRLSDKNIEEGSGGMQEKLDHTASLLNELQESQHQRLSQKPPLHLAHVPGPADKEIQLAGQVTKELTDLVKTVKPKDIISLRGIRNAMGISLSPSEVHTDVIEDDSQLNSSQNDDSPSTTDSQSQEEGTDLNGLFSNEMEDYD</sequence>
<dbReference type="AlphaFoldDB" id="A0ABD3VDZ2"/>
<keyword evidence="7" id="KW-0175">Coiled coil</keyword>
<comment type="subcellular location">
    <subcellularLocation>
        <location evidence="1">Nucleus</location>
    </subcellularLocation>
</comment>
<name>A0ABD3VDZ2_SINWO</name>
<dbReference type="Proteomes" id="UP001634394">
    <property type="component" value="Unassembled WGS sequence"/>
</dbReference>
<evidence type="ECO:0000256" key="4">
    <source>
        <dbReference type="ARBA" id="ARBA00023163"/>
    </source>
</evidence>
<evidence type="ECO:0000256" key="8">
    <source>
        <dbReference type="SAM" id="MobiDB-lite"/>
    </source>
</evidence>
<dbReference type="PANTHER" id="PTHR22881:SF27">
    <property type="entry name" value="BROMODOMAIN CONTAINING 7_9"/>
    <property type="match status" value="1"/>
</dbReference>
<evidence type="ECO:0000256" key="1">
    <source>
        <dbReference type="ARBA" id="ARBA00004123"/>
    </source>
</evidence>
<dbReference type="PANTHER" id="PTHR22881">
    <property type="entry name" value="BROMODOMAIN CONTAINING PROTEIN"/>
    <property type="match status" value="1"/>
</dbReference>
<dbReference type="Pfam" id="PF12024">
    <property type="entry name" value="DUF3512"/>
    <property type="match status" value="1"/>
</dbReference>
<dbReference type="InterPro" id="IPR001487">
    <property type="entry name" value="Bromodomain"/>
</dbReference>
<feature type="compositionally biased region" description="Basic and acidic residues" evidence="8">
    <location>
        <begin position="67"/>
        <end position="89"/>
    </location>
</feature>
<evidence type="ECO:0000256" key="2">
    <source>
        <dbReference type="ARBA" id="ARBA00023015"/>
    </source>
</evidence>
<protein>
    <recommendedName>
        <fullName evidence="9">Bromo domain-containing protein</fullName>
    </recommendedName>
</protein>
<dbReference type="SMART" id="SM00297">
    <property type="entry name" value="BROMO"/>
    <property type="match status" value="1"/>
</dbReference>
<evidence type="ECO:0000256" key="5">
    <source>
        <dbReference type="ARBA" id="ARBA00023242"/>
    </source>
</evidence>
<feature type="compositionally biased region" description="Basic and acidic residues" evidence="8">
    <location>
        <begin position="108"/>
        <end position="132"/>
    </location>
</feature>
<evidence type="ECO:0000256" key="3">
    <source>
        <dbReference type="ARBA" id="ARBA00023117"/>
    </source>
</evidence>
<dbReference type="PRINTS" id="PR00503">
    <property type="entry name" value="BROMODOMAIN"/>
</dbReference>
<feature type="domain" description="Bromo" evidence="9">
    <location>
        <begin position="158"/>
        <end position="228"/>
    </location>
</feature>
<feature type="region of interest" description="Disordered" evidence="8">
    <location>
        <begin position="1"/>
        <end position="132"/>
    </location>
</feature>
<comment type="caution">
    <text evidence="10">The sequence shown here is derived from an EMBL/GenBank/DDBJ whole genome shotgun (WGS) entry which is preliminary data.</text>
</comment>
<keyword evidence="2" id="KW-0805">Transcription regulation</keyword>
<dbReference type="InterPro" id="IPR036427">
    <property type="entry name" value="Bromodomain-like_sf"/>
</dbReference>
<dbReference type="Pfam" id="PF00439">
    <property type="entry name" value="Bromodomain"/>
    <property type="match status" value="1"/>
</dbReference>
<feature type="compositionally biased region" description="Basic residues" evidence="8">
    <location>
        <begin position="1"/>
        <end position="12"/>
    </location>
</feature>